<dbReference type="WBParaSite" id="Csp11.Scaffold630.g20708.t1">
    <property type="protein sequence ID" value="Csp11.Scaffold630.g20708.t1"/>
    <property type="gene ID" value="Csp11.Scaffold630.g20708"/>
</dbReference>
<reference evidence="12" key="1">
    <citation type="submission" date="2016-11" db="UniProtKB">
        <authorList>
            <consortium name="WormBaseParasite"/>
        </authorList>
    </citation>
    <scope>IDENTIFICATION</scope>
</reference>
<keyword evidence="11" id="KW-1185">Reference proteome</keyword>
<evidence type="ECO:0000256" key="9">
    <source>
        <dbReference type="SAM" id="Phobius"/>
    </source>
</evidence>
<evidence type="ECO:0000256" key="4">
    <source>
        <dbReference type="ARBA" id="ARBA00022692"/>
    </source>
</evidence>
<evidence type="ECO:0000256" key="3">
    <source>
        <dbReference type="ARBA" id="ARBA00022475"/>
    </source>
</evidence>
<dbReference type="SMART" id="SM00241">
    <property type="entry name" value="ZP"/>
    <property type="match status" value="1"/>
</dbReference>
<feature type="region of interest" description="Disordered" evidence="8">
    <location>
        <begin position="149"/>
        <end position="172"/>
    </location>
</feature>
<evidence type="ECO:0000256" key="6">
    <source>
        <dbReference type="ARBA" id="ARBA00022989"/>
    </source>
</evidence>
<evidence type="ECO:0000256" key="7">
    <source>
        <dbReference type="ARBA" id="ARBA00023136"/>
    </source>
</evidence>
<protein>
    <submittedName>
        <fullName evidence="12">ZP domain-containing protein</fullName>
    </submittedName>
</protein>
<keyword evidence="6 9" id="KW-1133">Transmembrane helix</keyword>
<feature type="transmembrane region" description="Helical" evidence="9">
    <location>
        <begin position="369"/>
        <end position="392"/>
    </location>
</feature>
<evidence type="ECO:0000256" key="1">
    <source>
        <dbReference type="ARBA" id="ARBA00004251"/>
    </source>
</evidence>
<keyword evidence="3" id="KW-1003">Cell membrane</keyword>
<dbReference type="InterPro" id="IPR001507">
    <property type="entry name" value="ZP_dom"/>
</dbReference>
<evidence type="ECO:0000313" key="12">
    <source>
        <dbReference type="WBParaSite" id="Csp11.Scaffold630.g20708.t1"/>
    </source>
</evidence>
<feature type="domain" description="ZP" evidence="10">
    <location>
        <begin position="54"/>
        <end position="292"/>
    </location>
</feature>
<organism evidence="11 12">
    <name type="scientific">Caenorhabditis tropicalis</name>
    <dbReference type="NCBI Taxonomy" id="1561998"/>
    <lineage>
        <taxon>Eukaryota</taxon>
        <taxon>Metazoa</taxon>
        <taxon>Ecdysozoa</taxon>
        <taxon>Nematoda</taxon>
        <taxon>Chromadorea</taxon>
        <taxon>Rhabditida</taxon>
        <taxon>Rhabditina</taxon>
        <taxon>Rhabditomorpha</taxon>
        <taxon>Rhabditoidea</taxon>
        <taxon>Rhabditidae</taxon>
        <taxon>Peloderinae</taxon>
        <taxon>Caenorhabditis</taxon>
    </lineage>
</organism>
<dbReference type="AlphaFoldDB" id="A0A1I7UYU4"/>
<keyword evidence="5" id="KW-0732">Signal</keyword>
<keyword evidence="2" id="KW-0193">Cuticle</keyword>
<dbReference type="Proteomes" id="UP000095282">
    <property type="component" value="Unplaced"/>
</dbReference>
<dbReference type="InterPro" id="IPR057475">
    <property type="entry name" value="CUT_C"/>
</dbReference>
<evidence type="ECO:0000256" key="2">
    <source>
        <dbReference type="ARBA" id="ARBA00022460"/>
    </source>
</evidence>
<evidence type="ECO:0000256" key="5">
    <source>
        <dbReference type="ARBA" id="ARBA00022729"/>
    </source>
</evidence>
<dbReference type="Pfam" id="PF25301">
    <property type="entry name" value="CUT_C"/>
    <property type="match status" value="1"/>
</dbReference>
<comment type="subcellular location">
    <subcellularLocation>
        <location evidence="1">Cell membrane</location>
        <topology evidence="1">Single-pass type I membrane protein</topology>
    </subcellularLocation>
</comment>
<evidence type="ECO:0000313" key="11">
    <source>
        <dbReference type="Proteomes" id="UP000095282"/>
    </source>
</evidence>
<evidence type="ECO:0000256" key="8">
    <source>
        <dbReference type="SAM" id="MobiDB-lite"/>
    </source>
</evidence>
<keyword evidence="4 9" id="KW-0812">Transmembrane</keyword>
<keyword evidence="7 9" id="KW-0472">Membrane</keyword>
<dbReference type="Pfam" id="PF25057">
    <property type="entry name" value="CUT_N"/>
    <property type="match status" value="1"/>
</dbReference>
<dbReference type="PROSITE" id="PS51034">
    <property type="entry name" value="ZP_2"/>
    <property type="match status" value="1"/>
</dbReference>
<sequence>MSHLLVKSSRKHRPFYKDNLISSFKENKRFTFGNEKREKEEDEVKGEEELMLRFCAADAIYVKLRTKSTFLGHVDVKYTPDKSCFQSLVTNNQIEILIPHEECMVPRRRSLHPTGVILEVSLSVSFHPEFTTSDDRIFNMQCFHQKKSNGTSSSLAIGSPQPPPSDTKGPSCSYEVLSNPGGQPAGRLALGQEVYHSWQCQNVYESCIMIDSCELVGGEETHEVIDSSGCSKHESIMPQLEYHNRTHVGASVKVFGVSHTSIVYFACQIRLHPQLPTGECPKPKCDLMRKKRDDSTSQFPSIDVRSQNLEISQLINATMSSLDSSSSNPTIQNSCPDIHVESAPAEEEEEASESKLIEEERICADFRSVLIISILLTMALILITTTIVVLIVRRQKYEIASMS</sequence>
<dbReference type="InterPro" id="IPR051962">
    <property type="entry name" value="Cuticlin"/>
</dbReference>
<dbReference type="PANTHER" id="PTHR22907">
    <property type="entry name" value="GH04558P"/>
    <property type="match status" value="1"/>
</dbReference>
<accession>A0A1I7UYU4</accession>
<dbReference type="eggNOG" id="ENOG502SRMI">
    <property type="taxonomic scope" value="Eukaryota"/>
</dbReference>
<evidence type="ECO:0000259" key="10">
    <source>
        <dbReference type="PROSITE" id="PS51034"/>
    </source>
</evidence>
<dbReference type="PANTHER" id="PTHR22907:SF17">
    <property type="entry name" value="ZP DOMAIN-CONTAINING PROTEIN"/>
    <property type="match status" value="1"/>
</dbReference>
<dbReference type="GO" id="GO:0042302">
    <property type="term" value="F:structural constituent of cuticle"/>
    <property type="evidence" value="ECO:0007669"/>
    <property type="project" value="UniProtKB-KW"/>
</dbReference>
<name>A0A1I7UYU4_9PELO</name>
<dbReference type="InterPro" id="IPR056953">
    <property type="entry name" value="CUT_N"/>
</dbReference>
<proteinExistence type="predicted"/>
<dbReference type="GO" id="GO:0005886">
    <property type="term" value="C:plasma membrane"/>
    <property type="evidence" value="ECO:0007669"/>
    <property type="project" value="UniProtKB-SubCell"/>
</dbReference>